<evidence type="ECO:0000313" key="2">
    <source>
        <dbReference type="Proteomes" id="UP000251166"/>
    </source>
</evidence>
<dbReference type="EMBL" id="CP030760">
    <property type="protein sequence ID" value="AXA38517.1"/>
    <property type="molecule type" value="Genomic_DNA"/>
</dbReference>
<accession>A0A2Z4YB46</accession>
<gene>
    <name evidence="1" type="ORF">DLJ82_0911</name>
</gene>
<organism evidence="1 2">
    <name type="scientific">Rhizobium leguminosarum</name>
    <dbReference type="NCBI Taxonomy" id="384"/>
    <lineage>
        <taxon>Bacteria</taxon>
        <taxon>Pseudomonadati</taxon>
        <taxon>Pseudomonadota</taxon>
        <taxon>Alphaproteobacteria</taxon>
        <taxon>Hyphomicrobiales</taxon>
        <taxon>Rhizobiaceae</taxon>
        <taxon>Rhizobium/Agrobacterium group</taxon>
        <taxon>Rhizobium</taxon>
    </lineage>
</organism>
<proteinExistence type="predicted"/>
<dbReference type="AlphaFoldDB" id="A0A2Z4YB46"/>
<reference evidence="1 2" key="1">
    <citation type="submission" date="2018-07" db="EMBL/GenBank/DDBJ databases">
        <title>Rhizobium leguminosarum strain:ATCC 14479 Genome sequencing and assembly.</title>
        <authorList>
            <person name="Chakraborty R."/>
        </authorList>
    </citation>
    <scope>NUCLEOTIDE SEQUENCE [LARGE SCALE GENOMIC DNA]</scope>
    <source>
        <strain evidence="1 2">ATCC 14479</strain>
    </source>
</reference>
<protein>
    <submittedName>
        <fullName evidence="1">Uncharacterized protein</fullName>
    </submittedName>
</protein>
<sequence>MQGAAKTATPKKQMIINLIKSSIDEARSASSCLFSAPVPCPPQPMAGEESIHQATVNSTWILPRVAFE</sequence>
<name>A0A2Z4YB46_RHILE</name>
<evidence type="ECO:0000313" key="1">
    <source>
        <dbReference type="EMBL" id="AXA38517.1"/>
    </source>
</evidence>
<dbReference type="Proteomes" id="UP000251166">
    <property type="component" value="Chromosome"/>
</dbReference>